<dbReference type="AlphaFoldDB" id="A0A511ZHB2"/>
<dbReference type="SUPFAM" id="SSF63520">
    <property type="entry name" value="PTS-regulatory domain, PRD"/>
    <property type="match status" value="2"/>
</dbReference>
<keyword evidence="3" id="KW-0010">Activator</keyword>
<comment type="caution">
    <text evidence="7">The sequence shown here is derived from an EMBL/GenBank/DDBJ whole genome shotgun (WGS) entry which is preliminary data.</text>
</comment>
<dbReference type="InterPro" id="IPR007737">
    <property type="entry name" value="Mga_HTH"/>
</dbReference>
<dbReference type="InterPro" id="IPR036634">
    <property type="entry name" value="PRD_sf"/>
</dbReference>
<evidence type="ECO:0000259" key="6">
    <source>
        <dbReference type="PROSITE" id="PS51372"/>
    </source>
</evidence>
<proteinExistence type="predicted"/>
<keyword evidence="1" id="KW-0677">Repeat</keyword>
<accession>A0A511ZHB2</accession>
<dbReference type="EMBL" id="BJYM01000005">
    <property type="protein sequence ID" value="GEN86834.1"/>
    <property type="molecule type" value="Genomic_DNA"/>
</dbReference>
<evidence type="ECO:0000256" key="4">
    <source>
        <dbReference type="ARBA" id="ARBA00023163"/>
    </source>
</evidence>
<evidence type="ECO:0000256" key="1">
    <source>
        <dbReference type="ARBA" id="ARBA00022737"/>
    </source>
</evidence>
<feature type="domain" description="PRD" evidence="6">
    <location>
        <begin position="171"/>
        <end position="273"/>
    </location>
</feature>
<dbReference type="PANTHER" id="PTHR30185">
    <property type="entry name" value="CRYPTIC BETA-GLUCOSIDE BGL OPERON ANTITERMINATOR"/>
    <property type="match status" value="1"/>
</dbReference>
<dbReference type="RefSeq" id="WP_186813585.1">
    <property type="nucleotide sequence ID" value="NZ_BJYM01000005.1"/>
</dbReference>
<keyword evidence="2" id="KW-0805">Transcription regulation</keyword>
<dbReference type="PROSITE" id="PS51094">
    <property type="entry name" value="PTS_EIIA_TYPE_2"/>
    <property type="match status" value="1"/>
</dbReference>
<evidence type="ECO:0000313" key="7">
    <source>
        <dbReference type="EMBL" id="GEN86834.1"/>
    </source>
</evidence>
<evidence type="ECO:0000256" key="3">
    <source>
        <dbReference type="ARBA" id="ARBA00023159"/>
    </source>
</evidence>
<dbReference type="InterPro" id="IPR016152">
    <property type="entry name" value="PTrfase/Anion_transptr"/>
</dbReference>
<evidence type="ECO:0000256" key="2">
    <source>
        <dbReference type="ARBA" id="ARBA00023015"/>
    </source>
</evidence>
<dbReference type="Pfam" id="PF00359">
    <property type="entry name" value="PTS_EIIA_2"/>
    <property type="match status" value="1"/>
</dbReference>
<keyword evidence="8" id="KW-1185">Reference proteome</keyword>
<dbReference type="STRING" id="582851.GCA_900162665_03291"/>
<dbReference type="Pfam" id="PF05043">
    <property type="entry name" value="Mga"/>
    <property type="match status" value="1"/>
</dbReference>
<dbReference type="Gene3D" id="3.40.930.10">
    <property type="entry name" value="Mannitol-specific EII, Chain A"/>
    <property type="match status" value="1"/>
</dbReference>
<dbReference type="Gene3D" id="1.10.1790.10">
    <property type="entry name" value="PRD domain"/>
    <property type="match status" value="1"/>
</dbReference>
<evidence type="ECO:0000259" key="5">
    <source>
        <dbReference type="PROSITE" id="PS51094"/>
    </source>
</evidence>
<keyword evidence="4" id="KW-0804">Transcription</keyword>
<dbReference type="Proteomes" id="UP000321558">
    <property type="component" value="Unassembled WGS sequence"/>
</dbReference>
<gene>
    <name evidence="7" type="ORF">OSO01_15730</name>
</gene>
<dbReference type="InterPro" id="IPR002178">
    <property type="entry name" value="PTS_EIIA_type-2_dom"/>
</dbReference>
<feature type="domain" description="PTS EIIA type-2" evidence="5">
    <location>
        <begin position="487"/>
        <end position="632"/>
    </location>
</feature>
<dbReference type="GO" id="GO:0006355">
    <property type="term" value="P:regulation of DNA-templated transcription"/>
    <property type="evidence" value="ECO:0007669"/>
    <property type="project" value="InterPro"/>
</dbReference>
<sequence>MKEKNIEALIHLLEEHGNWMKSKQILTYLNISPRTLRNYIQYINEQYSHLFIIESSSAGYRLKKIENNETIQPENKPFENRMYFILQRLVLAKNGVDIFDLSDELFVSVPTIEKDLIECRKFIKSYDLAIERAKDYLFLRGKEIDKRKIMRVIYTKEYNTTFYNIIDLEKSFGYELGDFKKKLLQIIQSHDYDINEYTLGNIIYHIVVSIERMQDNQYVHYHVYPFKEKFISIKIVHEIQHLIESYFQVQMDENELYYLQALISSKTTNTLEETGNDAQSRYLDLVNRIIQKVNESYLISLDDEEFKTKFALHVQNMVIRASNNFSFENPLTQSIKSSSPLIYDLSVYIANLLSEELNIQLPEDEITYIALHVGSCLELKQKNDESINVILICPAYNNLHLVIKEKLEHYFANQLVISKIITRIDKEITEMHGDLIISTVNLPFDLHIKEVLINTFMDADDILKIQTQVNKIKHDKKQQQIKRNLISLFDKRLFILSDKAFKDEFEVIRFITEKMASLQLVERHFAQDVIKRENLSSTAFNNIVAVPHSINMDALQTAIAVLITKQPISWGDASNIKIVSLIAMNYNERNLYRDIYDEYIKILSNPENVNKLANSRSYEGFIDQLIDFIDKQTD</sequence>
<dbReference type="InterPro" id="IPR050661">
    <property type="entry name" value="BglG_antiterminators"/>
</dbReference>
<dbReference type="Pfam" id="PF00874">
    <property type="entry name" value="PRD"/>
    <property type="match status" value="1"/>
</dbReference>
<feature type="domain" description="PRD" evidence="6">
    <location>
        <begin position="277"/>
        <end position="383"/>
    </location>
</feature>
<organism evidence="7 8">
    <name type="scientific">Oceanobacillus sojae</name>
    <dbReference type="NCBI Taxonomy" id="582851"/>
    <lineage>
        <taxon>Bacteria</taxon>
        <taxon>Bacillati</taxon>
        <taxon>Bacillota</taxon>
        <taxon>Bacilli</taxon>
        <taxon>Bacillales</taxon>
        <taxon>Bacillaceae</taxon>
        <taxon>Oceanobacillus</taxon>
    </lineage>
</organism>
<dbReference type="Pfam" id="PF08280">
    <property type="entry name" value="HTH_Mga"/>
    <property type="match status" value="1"/>
</dbReference>
<evidence type="ECO:0000313" key="8">
    <source>
        <dbReference type="Proteomes" id="UP000321558"/>
    </source>
</evidence>
<dbReference type="InterPro" id="IPR011608">
    <property type="entry name" value="PRD"/>
</dbReference>
<dbReference type="Gene3D" id="1.10.10.10">
    <property type="entry name" value="Winged helix-like DNA-binding domain superfamily/Winged helix DNA-binding domain"/>
    <property type="match status" value="1"/>
</dbReference>
<protein>
    <submittedName>
        <fullName evidence="7">Transcriptional antiterminator</fullName>
    </submittedName>
</protein>
<dbReference type="PANTHER" id="PTHR30185:SF12">
    <property type="entry name" value="TRANSCRIPTIONAL REGULATOR MANR"/>
    <property type="match status" value="1"/>
</dbReference>
<reference evidence="7 8" key="1">
    <citation type="submission" date="2019-07" db="EMBL/GenBank/DDBJ databases">
        <title>Whole genome shotgun sequence of Oceanobacillus sojae NBRC 105379.</title>
        <authorList>
            <person name="Hosoyama A."/>
            <person name="Uohara A."/>
            <person name="Ohji S."/>
            <person name="Ichikawa N."/>
        </authorList>
    </citation>
    <scope>NUCLEOTIDE SEQUENCE [LARGE SCALE GENOMIC DNA]</scope>
    <source>
        <strain evidence="7 8">NBRC 105379</strain>
    </source>
</reference>
<dbReference type="PROSITE" id="PS51372">
    <property type="entry name" value="PRD_2"/>
    <property type="match status" value="2"/>
</dbReference>
<dbReference type="InterPro" id="IPR036388">
    <property type="entry name" value="WH-like_DNA-bd_sf"/>
</dbReference>
<dbReference type="InterPro" id="IPR013199">
    <property type="entry name" value="HTH_Mga_DNA-bd_dom"/>
</dbReference>
<name>A0A511ZHB2_9BACI</name>
<dbReference type="SUPFAM" id="SSF55804">
    <property type="entry name" value="Phoshotransferase/anion transport protein"/>
    <property type="match status" value="1"/>
</dbReference>